<evidence type="ECO:0000256" key="11">
    <source>
        <dbReference type="ARBA" id="ARBA00022975"/>
    </source>
</evidence>
<keyword evidence="8" id="KW-0547">Nucleotide-binding</keyword>
<evidence type="ECO:0000256" key="5">
    <source>
        <dbReference type="ARBA" id="ARBA00016403"/>
    </source>
</evidence>
<dbReference type="GO" id="GO:0005524">
    <property type="term" value="F:ATP binding"/>
    <property type="evidence" value="ECO:0007669"/>
    <property type="project" value="UniProtKB-KW"/>
</dbReference>
<dbReference type="InterPro" id="IPR015963">
    <property type="entry name" value="Uridylate_kinase_bac"/>
</dbReference>
<accession>A0A3B0S4X3</accession>
<gene>
    <name evidence="15" type="ORF">MNBD_ALPHA08-127</name>
</gene>
<comment type="similarity">
    <text evidence="3">Belongs to the UMP kinase family.</text>
</comment>
<dbReference type="AlphaFoldDB" id="A0A3B0S4X3"/>
<dbReference type="GO" id="GO:0006225">
    <property type="term" value="P:UDP biosynthetic process"/>
    <property type="evidence" value="ECO:0007669"/>
    <property type="project" value="TreeGrafter"/>
</dbReference>
<evidence type="ECO:0000256" key="3">
    <source>
        <dbReference type="ARBA" id="ARBA00007614"/>
    </source>
</evidence>
<evidence type="ECO:0000256" key="12">
    <source>
        <dbReference type="ARBA" id="ARBA00032092"/>
    </source>
</evidence>
<dbReference type="SUPFAM" id="SSF53633">
    <property type="entry name" value="Carbamate kinase-like"/>
    <property type="match status" value="1"/>
</dbReference>
<keyword evidence="10" id="KW-0067">ATP-binding</keyword>
<name>A0A3B0S4X3_9ZZZZ</name>
<keyword evidence="9 15" id="KW-0418">Kinase</keyword>
<keyword evidence="11" id="KW-0665">Pyrimidine biosynthesis</keyword>
<dbReference type="UniPathway" id="UPA00159">
    <property type="reaction ID" value="UER00275"/>
</dbReference>
<dbReference type="PANTHER" id="PTHR42833:SF4">
    <property type="entry name" value="URIDYLATE KINASE PUMPKIN, CHLOROPLASTIC"/>
    <property type="match status" value="1"/>
</dbReference>
<evidence type="ECO:0000259" key="14">
    <source>
        <dbReference type="Pfam" id="PF00696"/>
    </source>
</evidence>
<dbReference type="CDD" id="cd04254">
    <property type="entry name" value="AAK_UMPK-PyrH-Ec"/>
    <property type="match status" value="1"/>
</dbReference>
<proteinExistence type="inferred from homology"/>
<evidence type="ECO:0000256" key="8">
    <source>
        <dbReference type="ARBA" id="ARBA00022741"/>
    </source>
</evidence>
<comment type="subcellular location">
    <subcellularLocation>
        <location evidence="1">Cytoplasm</location>
    </subcellularLocation>
</comment>
<keyword evidence="6" id="KW-0963">Cytoplasm</keyword>
<sequence length="220" mass="22792">MGDGDFGIDIPTVDRIAGEIAEAQVAGAEIGLVIGGGNIFRGVAGAASGMDRGQADYMGMLATVMNALAMHGALTKAGVEARVMSALSMPQVCEPFSRGRALKHLDKGRVVLFAAGTGSPFFTTDTGAALKACEMKCEAFLKGTSVDGIYSGDPKTDKNATRYDEISYSQVLANNLRVMDAAAITLARDADIPVIVFSIQTPGALLDVLKGQGRSTKVTA</sequence>
<evidence type="ECO:0000256" key="4">
    <source>
        <dbReference type="ARBA" id="ARBA00012899"/>
    </source>
</evidence>
<dbReference type="Pfam" id="PF00696">
    <property type="entry name" value="AA_kinase"/>
    <property type="match status" value="1"/>
</dbReference>
<evidence type="ECO:0000313" key="15">
    <source>
        <dbReference type="EMBL" id="VAV91443.1"/>
    </source>
</evidence>
<dbReference type="NCBIfam" id="TIGR02075">
    <property type="entry name" value="pyrH_bact"/>
    <property type="match status" value="1"/>
</dbReference>
<dbReference type="GO" id="GO:0044210">
    <property type="term" value="P:'de novo' CTP biosynthetic process"/>
    <property type="evidence" value="ECO:0007669"/>
    <property type="project" value="UniProtKB-UniPathway"/>
</dbReference>
<evidence type="ECO:0000256" key="1">
    <source>
        <dbReference type="ARBA" id="ARBA00004496"/>
    </source>
</evidence>
<dbReference type="FunFam" id="3.40.1160.10:FF:000001">
    <property type="entry name" value="Uridylate kinase"/>
    <property type="match status" value="1"/>
</dbReference>
<comment type="pathway">
    <text evidence="2">Pyrimidine metabolism; CTP biosynthesis via de novo pathway; UDP from UMP (UMPK route): step 1/1.</text>
</comment>
<dbReference type="EC" id="2.7.4.22" evidence="4"/>
<dbReference type="Gene3D" id="3.40.1160.10">
    <property type="entry name" value="Acetylglutamate kinase-like"/>
    <property type="match status" value="1"/>
</dbReference>
<evidence type="ECO:0000256" key="6">
    <source>
        <dbReference type="ARBA" id="ARBA00022490"/>
    </source>
</evidence>
<evidence type="ECO:0000256" key="7">
    <source>
        <dbReference type="ARBA" id="ARBA00022679"/>
    </source>
</evidence>
<evidence type="ECO:0000256" key="2">
    <source>
        <dbReference type="ARBA" id="ARBA00004791"/>
    </source>
</evidence>
<dbReference type="HAMAP" id="MF_01220_B">
    <property type="entry name" value="PyrH_B"/>
    <property type="match status" value="1"/>
</dbReference>
<comment type="catalytic activity">
    <reaction evidence="13">
        <text>UMP + ATP = UDP + ADP</text>
        <dbReference type="Rhea" id="RHEA:24400"/>
        <dbReference type="ChEBI" id="CHEBI:30616"/>
        <dbReference type="ChEBI" id="CHEBI:57865"/>
        <dbReference type="ChEBI" id="CHEBI:58223"/>
        <dbReference type="ChEBI" id="CHEBI:456216"/>
        <dbReference type="EC" id="2.7.4.22"/>
    </reaction>
</comment>
<dbReference type="EMBL" id="UOEC01000090">
    <property type="protein sequence ID" value="VAV91443.1"/>
    <property type="molecule type" value="Genomic_DNA"/>
</dbReference>
<evidence type="ECO:0000256" key="9">
    <source>
        <dbReference type="ARBA" id="ARBA00022777"/>
    </source>
</evidence>
<evidence type="ECO:0000256" key="13">
    <source>
        <dbReference type="ARBA" id="ARBA00047767"/>
    </source>
</evidence>
<dbReference type="PIRSF" id="PIRSF005650">
    <property type="entry name" value="Uridylate_kin"/>
    <property type="match status" value="1"/>
</dbReference>
<dbReference type="InterPro" id="IPR036393">
    <property type="entry name" value="AceGlu_kinase-like_sf"/>
</dbReference>
<dbReference type="InterPro" id="IPR011817">
    <property type="entry name" value="Uridylate_kinase"/>
</dbReference>
<dbReference type="PANTHER" id="PTHR42833">
    <property type="entry name" value="URIDYLATE KINASE"/>
    <property type="match status" value="1"/>
</dbReference>
<protein>
    <recommendedName>
        <fullName evidence="5">Uridylate kinase</fullName>
        <ecNumber evidence="4">2.7.4.22</ecNumber>
    </recommendedName>
    <alternativeName>
        <fullName evidence="12">Uridine monophosphate kinase</fullName>
    </alternativeName>
</protein>
<evidence type="ECO:0000256" key="10">
    <source>
        <dbReference type="ARBA" id="ARBA00022840"/>
    </source>
</evidence>
<keyword evidence="7 15" id="KW-0808">Transferase</keyword>
<organism evidence="15">
    <name type="scientific">hydrothermal vent metagenome</name>
    <dbReference type="NCBI Taxonomy" id="652676"/>
    <lineage>
        <taxon>unclassified sequences</taxon>
        <taxon>metagenomes</taxon>
        <taxon>ecological metagenomes</taxon>
    </lineage>
</organism>
<dbReference type="GO" id="GO:0005829">
    <property type="term" value="C:cytosol"/>
    <property type="evidence" value="ECO:0007669"/>
    <property type="project" value="TreeGrafter"/>
</dbReference>
<reference evidence="15" key="1">
    <citation type="submission" date="2018-06" db="EMBL/GenBank/DDBJ databases">
        <authorList>
            <person name="Zhirakovskaya E."/>
        </authorList>
    </citation>
    <scope>NUCLEOTIDE SEQUENCE</scope>
</reference>
<dbReference type="GO" id="GO:0033862">
    <property type="term" value="F:UMP kinase activity"/>
    <property type="evidence" value="ECO:0007669"/>
    <property type="project" value="UniProtKB-EC"/>
</dbReference>
<feature type="domain" description="Aspartate/glutamate/uridylate kinase" evidence="14">
    <location>
        <begin position="13"/>
        <end position="198"/>
    </location>
</feature>
<dbReference type="InterPro" id="IPR001048">
    <property type="entry name" value="Asp/Glu/Uridylate_kinase"/>
</dbReference>